<name>A0A0F8XP54_9ZZZZ</name>
<organism evidence="1">
    <name type="scientific">marine sediment metagenome</name>
    <dbReference type="NCBI Taxonomy" id="412755"/>
    <lineage>
        <taxon>unclassified sequences</taxon>
        <taxon>metagenomes</taxon>
        <taxon>ecological metagenomes</taxon>
    </lineage>
</organism>
<reference evidence="1" key="1">
    <citation type="journal article" date="2015" name="Nature">
        <title>Complex archaea that bridge the gap between prokaryotes and eukaryotes.</title>
        <authorList>
            <person name="Spang A."/>
            <person name="Saw J.H."/>
            <person name="Jorgensen S.L."/>
            <person name="Zaremba-Niedzwiedzka K."/>
            <person name="Martijn J."/>
            <person name="Lind A.E."/>
            <person name="van Eijk R."/>
            <person name="Schleper C."/>
            <person name="Guy L."/>
            <person name="Ettema T.J."/>
        </authorList>
    </citation>
    <scope>NUCLEOTIDE SEQUENCE</scope>
</reference>
<accession>A0A0F8XP54</accession>
<evidence type="ECO:0000313" key="1">
    <source>
        <dbReference type="EMBL" id="KKK62945.1"/>
    </source>
</evidence>
<comment type="caution">
    <text evidence="1">The sequence shown here is derived from an EMBL/GenBank/DDBJ whole genome shotgun (WGS) entry which is preliminary data.</text>
</comment>
<dbReference type="EMBL" id="LAZR01061749">
    <property type="protein sequence ID" value="KKK62945.1"/>
    <property type="molecule type" value="Genomic_DNA"/>
</dbReference>
<proteinExistence type="predicted"/>
<gene>
    <name evidence="1" type="ORF">LCGC14_2999250</name>
</gene>
<sequence length="100" mass="11043">MIRLLLLMLWIPIFTALAGLLALGVGGPVFLSRLPCQPDLAKTKRLPIEIKVLQFPGVSNVVLWRPATIQGRARLGAFWRGSSYNTCGKLIPKALYQPKC</sequence>
<dbReference type="AlphaFoldDB" id="A0A0F8XP54"/>
<protein>
    <submittedName>
        <fullName evidence="1">Uncharacterized protein</fullName>
    </submittedName>
</protein>